<evidence type="ECO:0000256" key="6">
    <source>
        <dbReference type="ARBA" id="ARBA00022833"/>
    </source>
</evidence>
<dbReference type="GO" id="GO:0005829">
    <property type="term" value="C:cytosol"/>
    <property type="evidence" value="ECO:0007669"/>
    <property type="project" value="TreeGrafter"/>
</dbReference>
<organism evidence="9">
    <name type="scientific">marine metagenome</name>
    <dbReference type="NCBI Taxonomy" id="408172"/>
    <lineage>
        <taxon>unclassified sequences</taxon>
        <taxon>metagenomes</taxon>
        <taxon>ecological metagenomes</taxon>
    </lineage>
</organism>
<proteinExistence type="inferred from homology"/>
<dbReference type="CDD" id="cd06456">
    <property type="entry name" value="M3A_DCP"/>
    <property type="match status" value="1"/>
</dbReference>
<evidence type="ECO:0000256" key="5">
    <source>
        <dbReference type="ARBA" id="ARBA00022801"/>
    </source>
</evidence>
<dbReference type="GO" id="GO:0006508">
    <property type="term" value="P:proteolysis"/>
    <property type="evidence" value="ECO:0007669"/>
    <property type="project" value="UniProtKB-KW"/>
</dbReference>
<dbReference type="GO" id="GO:0004222">
    <property type="term" value="F:metalloendopeptidase activity"/>
    <property type="evidence" value="ECO:0007669"/>
    <property type="project" value="InterPro"/>
</dbReference>
<dbReference type="SUPFAM" id="SSF55486">
    <property type="entry name" value="Metalloproteases ('zincins'), catalytic domain"/>
    <property type="match status" value="1"/>
</dbReference>
<dbReference type="InterPro" id="IPR001567">
    <property type="entry name" value="Pept_M3A_M3B_dom"/>
</dbReference>
<gene>
    <name evidence="9" type="ORF">METZ01_LOCUS99931</name>
</gene>
<dbReference type="GO" id="GO:0004180">
    <property type="term" value="F:carboxypeptidase activity"/>
    <property type="evidence" value="ECO:0007669"/>
    <property type="project" value="TreeGrafter"/>
</dbReference>
<evidence type="ECO:0000256" key="7">
    <source>
        <dbReference type="ARBA" id="ARBA00023049"/>
    </source>
</evidence>
<keyword evidence="4" id="KW-0479">Metal-binding</keyword>
<dbReference type="PANTHER" id="PTHR43660:SF1">
    <property type="entry name" value="DIPEPTIDYL CARBOXYPEPTIDASE"/>
    <property type="match status" value="1"/>
</dbReference>
<name>A0A381W557_9ZZZZ</name>
<keyword evidence="5" id="KW-0378">Hydrolase</keyword>
<evidence type="ECO:0000256" key="3">
    <source>
        <dbReference type="ARBA" id="ARBA00022670"/>
    </source>
</evidence>
<keyword evidence="7" id="KW-0482">Metalloprotease</keyword>
<evidence type="ECO:0000313" key="9">
    <source>
        <dbReference type="EMBL" id="SVA47077.1"/>
    </source>
</evidence>
<feature type="domain" description="Peptidase M3A/M3B catalytic" evidence="8">
    <location>
        <begin position="247"/>
        <end position="695"/>
    </location>
</feature>
<accession>A0A381W557</accession>
<comment type="similarity">
    <text evidence="2">Belongs to the peptidase M3 family.</text>
</comment>
<dbReference type="InterPro" id="IPR024079">
    <property type="entry name" value="MetalloPept_cat_dom_sf"/>
</dbReference>
<evidence type="ECO:0000256" key="1">
    <source>
        <dbReference type="ARBA" id="ARBA00001947"/>
    </source>
</evidence>
<evidence type="ECO:0000259" key="8">
    <source>
        <dbReference type="Pfam" id="PF01432"/>
    </source>
</evidence>
<dbReference type="InterPro" id="IPR045090">
    <property type="entry name" value="Pept_M3A_M3B"/>
</dbReference>
<dbReference type="Gene3D" id="1.10.1370.10">
    <property type="entry name" value="Neurolysin, domain 3"/>
    <property type="match status" value="1"/>
</dbReference>
<dbReference type="Gene3D" id="3.40.390.10">
    <property type="entry name" value="Collagenase (Catalytic Domain)"/>
    <property type="match status" value="1"/>
</dbReference>
<dbReference type="InterPro" id="IPR034005">
    <property type="entry name" value="M3A_DCP"/>
</dbReference>
<dbReference type="PANTHER" id="PTHR43660">
    <property type="entry name" value="DIPEPTIDYL CARBOXYPEPTIDASE"/>
    <property type="match status" value="1"/>
</dbReference>
<dbReference type="InterPro" id="IPR024077">
    <property type="entry name" value="Neurolysin/TOP_dom2"/>
</dbReference>
<protein>
    <recommendedName>
        <fullName evidence="8">Peptidase M3A/M3B catalytic domain-containing protein</fullName>
    </recommendedName>
</protein>
<keyword evidence="6" id="KW-0862">Zinc</keyword>
<comment type="cofactor">
    <cofactor evidence="1">
        <name>Zn(2+)</name>
        <dbReference type="ChEBI" id="CHEBI:29105"/>
    </cofactor>
</comment>
<feature type="non-terminal residue" evidence="9">
    <location>
        <position position="1"/>
    </location>
</feature>
<keyword evidence="3" id="KW-0645">Protease</keyword>
<evidence type="ECO:0000256" key="2">
    <source>
        <dbReference type="ARBA" id="ARBA00006040"/>
    </source>
</evidence>
<dbReference type="EMBL" id="UINC01010595">
    <property type="protein sequence ID" value="SVA47077.1"/>
    <property type="molecule type" value="Genomic_DNA"/>
</dbReference>
<dbReference type="FunFam" id="3.40.390.10:FF:000009">
    <property type="entry name" value="Oligopeptidase A"/>
    <property type="match status" value="1"/>
</dbReference>
<dbReference type="AlphaFoldDB" id="A0A381W557"/>
<dbReference type="GO" id="GO:0046872">
    <property type="term" value="F:metal ion binding"/>
    <property type="evidence" value="ECO:0007669"/>
    <property type="project" value="UniProtKB-KW"/>
</dbReference>
<sequence length="701" mass="80744">LVFACSEREEMNNPFYTSYQTDFEVPPFNDIQDEHFLPAFEKGMGEHNLEIQSIIENSEEPSFENVIVALERSGDLLNKVSSVFFNLSGSNTNKNLQEIEREISPLLSQHFDAISLNPKIFQKVKELWDNVDKLNLNYEQKKLLEENYKRFVRNGSLLKGEDKKKYADINQQISKMSVQFAQNLLAETNSFELILDQSDLTGLPEDIIDLAGQEALRKAEESDNEQDKNKYEGKYVFTPHRSSMYPFLTYSTRRDLREKLYNAYVMRGDNDNQNDNKKIVSKIASLRVEKANLLGFKSHAHYSLDDKMAKTPEAVYELLNQLWTPALARAKTELIEMQNIVEKEGHNFEIASWDWWHYSEKVRKEKYDLDEEEIKAYFSLDNAIQGIFTTANKLFGLTFHKIDNIDLYHPDAKVWEVRDKDGSHIGIYIGDYYTRPSKRGGAWMSTFKDQSNLDGRERPIVVNVCNFPPPSSGKPSLLSFEQVTTLFHEFGHGLHGLLTDVTFESLSGTSVTRDFVEFPSQVLEHWASEPELLKVYAKHYQTGKTIPEELIVKMVESGKFNQGFANTEYLAASFLDMDWHTLETNEIQDTVSFEKLSLENIGLIDEIVSRYRTTYFQHIFSSGYSAGYYSYIWAAVLDSDAFAAFENSGDIFDAKLAQNYRDFVLEKGGTEEPMVLYEKFRGQMPTIDALLEDRGLNTQPN</sequence>
<evidence type="ECO:0000256" key="4">
    <source>
        <dbReference type="ARBA" id="ARBA00022723"/>
    </source>
</evidence>
<reference evidence="9" key="1">
    <citation type="submission" date="2018-05" db="EMBL/GenBank/DDBJ databases">
        <authorList>
            <person name="Lanie J.A."/>
            <person name="Ng W.-L."/>
            <person name="Kazmierczak K.M."/>
            <person name="Andrzejewski T.M."/>
            <person name="Davidsen T.M."/>
            <person name="Wayne K.J."/>
            <person name="Tettelin H."/>
            <person name="Glass J.I."/>
            <person name="Rusch D."/>
            <person name="Podicherti R."/>
            <person name="Tsui H.-C.T."/>
            <person name="Winkler M.E."/>
        </authorList>
    </citation>
    <scope>NUCLEOTIDE SEQUENCE</scope>
</reference>
<dbReference type="Pfam" id="PF01432">
    <property type="entry name" value="Peptidase_M3"/>
    <property type="match status" value="1"/>
</dbReference>